<evidence type="ECO:0000259" key="5">
    <source>
        <dbReference type="Pfam" id="PF04829"/>
    </source>
</evidence>
<comment type="caution">
    <text evidence="6">The sequence shown here is derived from an EMBL/GenBank/DDBJ whole genome shotgun (WGS) entry which is preliminary data.</text>
</comment>
<keyword evidence="2" id="KW-0800">Toxin</keyword>
<keyword evidence="7" id="KW-1185">Reference proteome</keyword>
<evidence type="ECO:0000256" key="4">
    <source>
        <dbReference type="ARBA" id="ARBA00023026"/>
    </source>
</evidence>
<keyword evidence="4" id="KW-0843">Virulence</keyword>
<proteinExistence type="predicted"/>
<comment type="subcellular location">
    <subcellularLocation>
        <location evidence="1">Target cell</location>
        <location evidence="1">Target cell cytoplasm</location>
    </subcellularLocation>
</comment>
<evidence type="ECO:0000256" key="3">
    <source>
        <dbReference type="ARBA" id="ARBA00022913"/>
    </source>
</evidence>
<dbReference type="InterPro" id="IPR006914">
    <property type="entry name" value="VENN_dom"/>
</dbReference>
<keyword evidence="3" id="KW-1266">Target cell cytoplasm</keyword>
<evidence type="ECO:0000256" key="1">
    <source>
        <dbReference type="ARBA" id="ARBA00004219"/>
    </source>
</evidence>
<protein>
    <recommendedName>
        <fullName evidence="5">VENN motif-containing domain-containing protein</fullName>
    </recommendedName>
</protein>
<evidence type="ECO:0000313" key="7">
    <source>
        <dbReference type="Proteomes" id="UP000234744"/>
    </source>
</evidence>
<dbReference type="EMBL" id="PJCJ01000026">
    <property type="protein sequence ID" value="PLV08962.1"/>
    <property type="molecule type" value="Genomic_DNA"/>
</dbReference>
<dbReference type="Pfam" id="PF04829">
    <property type="entry name" value="PT-VENN"/>
    <property type="match status" value="1"/>
</dbReference>
<organism evidence="6 7">
    <name type="scientific">Pseudomonas plecoglossicida</name>
    <dbReference type="NCBI Taxonomy" id="70775"/>
    <lineage>
        <taxon>Bacteria</taxon>
        <taxon>Pseudomonadati</taxon>
        <taxon>Pseudomonadota</taxon>
        <taxon>Gammaproteobacteria</taxon>
        <taxon>Pseudomonadales</taxon>
        <taxon>Pseudomonadaceae</taxon>
        <taxon>Pseudomonas</taxon>
    </lineage>
</organism>
<evidence type="ECO:0000313" key="6">
    <source>
        <dbReference type="EMBL" id="PLV08962.1"/>
    </source>
</evidence>
<evidence type="ECO:0000256" key="2">
    <source>
        <dbReference type="ARBA" id="ARBA00022656"/>
    </source>
</evidence>
<dbReference type="Proteomes" id="UP000234744">
    <property type="component" value="Unassembled WGS sequence"/>
</dbReference>
<feature type="domain" description="VENN motif-containing" evidence="5">
    <location>
        <begin position="69"/>
        <end position="92"/>
    </location>
</feature>
<gene>
    <name evidence="6" type="ORF">CXG47_24925</name>
</gene>
<sequence>MSFPLRSVSVCSNPILASAWESCMAHAVLGAVVAQAQGNSAAAGAAGAVGGYLVARLITQQLYGTSDGNSLSEEQKQTVSALSTLAAGLSGA</sequence>
<name>A0ABX4TZ53_PSEDL</name>
<reference evidence="6 7" key="1">
    <citation type="submission" date="2017-12" db="EMBL/GenBank/DDBJ databases">
        <title>Detection of the carbapenemase gene blaVIM-5 in members of the Pseudomonas putida group isolated from polluted Nigerian wetlands.</title>
        <authorList>
            <person name="Adelowo O."/>
            <person name="Vollmers J."/>
            <person name="Maeusezahl I."/>
            <person name="Kaster A.-K."/>
            <person name="Mueller J.A."/>
        </authorList>
    </citation>
    <scope>NUCLEOTIDE SEQUENCE [LARGE SCALE GENOMIC DNA]</scope>
    <source>
        <strain evidence="6 7">MR69</strain>
    </source>
</reference>
<accession>A0ABX4TZ53</accession>